<keyword evidence="4" id="KW-1185">Reference proteome</keyword>
<proteinExistence type="predicted"/>
<dbReference type="EMBL" id="CP001618">
    <property type="protein sequence ID" value="ACQ79206.1"/>
    <property type="molecule type" value="Genomic_DNA"/>
</dbReference>
<accession>C5BZN4</accession>
<dbReference type="InterPro" id="IPR036465">
    <property type="entry name" value="vWFA_dom_sf"/>
</dbReference>
<feature type="compositionally biased region" description="Basic residues" evidence="1">
    <location>
        <begin position="10"/>
        <end position="23"/>
    </location>
</feature>
<feature type="region of interest" description="Disordered" evidence="1">
    <location>
        <begin position="55"/>
        <end position="80"/>
    </location>
</feature>
<feature type="compositionally biased region" description="Low complexity" evidence="1">
    <location>
        <begin position="56"/>
        <end position="71"/>
    </location>
</feature>
<dbReference type="HOGENOM" id="CLU_018489_2_0_11"/>
<evidence type="ECO:0000313" key="4">
    <source>
        <dbReference type="Proteomes" id="UP000007962"/>
    </source>
</evidence>
<feature type="domain" description="VWFA" evidence="2">
    <location>
        <begin position="456"/>
        <end position="643"/>
    </location>
</feature>
<evidence type="ECO:0000313" key="3">
    <source>
        <dbReference type="EMBL" id="ACQ79206.1"/>
    </source>
</evidence>
<evidence type="ECO:0000259" key="2">
    <source>
        <dbReference type="PROSITE" id="PS50234"/>
    </source>
</evidence>
<organism evidence="3 4">
    <name type="scientific">Beutenbergia cavernae (strain ATCC BAA-8 / DSM 12333 / CCUG 43141 / JCM 11478 / NBRC 16432 / NCIMB 13614 / HKI 0122)</name>
    <dbReference type="NCBI Taxonomy" id="471853"/>
    <lineage>
        <taxon>Bacteria</taxon>
        <taxon>Bacillati</taxon>
        <taxon>Actinomycetota</taxon>
        <taxon>Actinomycetes</taxon>
        <taxon>Micrococcales</taxon>
        <taxon>Beutenbergiaceae</taxon>
        <taxon>Beutenbergia</taxon>
    </lineage>
</organism>
<protein>
    <submittedName>
        <fullName evidence="3">von Willebrand factor type A</fullName>
    </submittedName>
</protein>
<name>C5BZN4_BEUC1</name>
<dbReference type="SUPFAM" id="SSF53300">
    <property type="entry name" value="vWA-like"/>
    <property type="match status" value="1"/>
</dbReference>
<dbReference type="OrthoDB" id="5621159at2"/>
<dbReference type="SUPFAM" id="SSF53850">
    <property type="entry name" value="Periplasmic binding protein-like II"/>
    <property type="match status" value="1"/>
</dbReference>
<reference evidence="3 4" key="1">
    <citation type="journal article" date="2009" name="Stand. Genomic Sci.">
        <title>Complete genome sequence of Beutenbergia cavernae type strain (HKI 0122).</title>
        <authorList>
            <person name="Land M."/>
            <person name="Pukall R."/>
            <person name="Abt B."/>
            <person name="Goker M."/>
            <person name="Rohde M."/>
            <person name="Glavina Del Rio T."/>
            <person name="Tice H."/>
            <person name="Copeland A."/>
            <person name="Cheng J.F."/>
            <person name="Lucas S."/>
            <person name="Chen F."/>
            <person name="Nolan M."/>
            <person name="Bruce D."/>
            <person name="Goodwin L."/>
            <person name="Pitluck S."/>
            <person name="Ivanova N."/>
            <person name="Mavromatis K."/>
            <person name="Ovchinnikova G."/>
            <person name="Pati A."/>
            <person name="Chen A."/>
            <person name="Palaniappan K."/>
            <person name="Hauser L."/>
            <person name="Chang Y.J."/>
            <person name="Jefferies C.C."/>
            <person name="Saunders E."/>
            <person name="Brettin T."/>
            <person name="Detter J.C."/>
            <person name="Han C."/>
            <person name="Chain P."/>
            <person name="Bristow J."/>
            <person name="Eisen J.A."/>
            <person name="Markowitz V."/>
            <person name="Hugenholtz P."/>
            <person name="Kyrpides N.C."/>
            <person name="Klenk H.P."/>
            <person name="Lapidus A."/>
        </authorList>
    </citation>
    <scope>NUCLEOTIDE SEQUENCE [LARGE SCALE GENOMIC DNA]</scope>
    <source>
        <strain evidence="4">ATCC BAA-8 / DSM 12333 / NBRC 16432</strain>
    </source>
</reference>
<dbReference type="Gene3D" id="3.40.50.410">
    <property type="entry name" value="von Willebrand factor, type A domain"/>
    <property type="match status" value="1"/>
</dbReference>
<dbReference type="Proteomes" id="UP000007962">
    <property type="component" value="Chromosome"/>
</dbReference>
<dbReference type="KEGG" id="bcv:Bcav_0945"/>
<dbReference type="AlphaFoldDB" id="C5BZN4"/>
<evidence type="ECO:0000256" key="1">
    <source>
        <dbReference type="SAM" id="MobiDB-lite"/>
    </source>
</evidence>
<dbReference type="eggNOG" id="COG2304">
    <property type="taxonomic scope" value="Bacteria"/>
</dbReference>
<dbReference type="STRING" id="471853.Bcav_0945"/>
<dbReference type="Pfam" id="PF13531">
    <property type="entry name" value="SBP_bac_11"/>
    <property type="match status" value="1"/>
</dbReference>
<dbReference type="PROSITE" id="PS50234">
    <property type="entry name" value="VWFA"/>
    <property type="match status" value="1"/>
</dbReference>
<dbReference type="SMART" id="SM00327">
    <property type="entry name" value="VWA"/>
    <property type="match status" value="1"/>
</dbReference>
<gene>
    <name evidence="3" type="ordered locus">Bcav_0945</name>
</gene>
<sequence>MSSATPRSRGGARRRREQVRRRRRRRTLAAVLGFVLVVGVGATATAFMLSRADVEPPAGASPGASQSADPGDGATGEPTAEQIDFQDDEPAAAPGAEPCTTVSVLSSFENAEMVGNLAAAYNAQPRDVAGRCVTVVAGKDKSGIAAEEAAAGFPDLGADERPSVWIPDASTWLSIAHAGGGVAVVPEDGVSVGSSNIVLAMPQPLADAVGWADSPPSWGEVFEAADDGQLWADLGHPEWGDFKLGKTSPLIASSGQAAMLSSYATSSGSANLSVADIITPAVAAEVAAHELSVSHYMATPEHFLWHARESEVQGSSADFLSAVIVDETSVWSYNRGITSRDGVTRVAGDPPVDPLVPIYPTDGFYVADNPAVVLNGSWVDDVERAAAEDFLRFSTTAQGQQVVRESGYRDLNGSLDDAVAELTSAESAPSGALAFPDRNVVAAVAEAFPEVRKDAQVLFLVDLSASMGYDNTAGQTRLEGAQHAITAALDHFTAGDRVGLAGFTTTDGTITPGLVAPVADIADNRGALVEGVNSLEPVAHTPLYQAVADFAQQQAAMWDPDRINAIVLLSDGVNATGDIETIGQDDMIHVLHGLHAETPVLVFTLGYSPDADVETLQAISSATGAHYYDATDPTEVEAVLGDLVTSF</sequence>
<dbReference type="Pfam" id="PF13519">
    <property type="entry name" value="VWA_2"/>
    <property type="match status" value="1"/>
</dbReference>
<feature type="region of interest" description="Disordered" evidence="1">
    <location>
        <begin position="1"/>
        <end position="23"/>
    </location>
</feature>
<dbReference type="InterPro" id="IPR002035">
    <property type="entry name" value="VWF_A"/>
</dbReference>